<dbReference type="AlphaFoldDB" id="A0A5K7XKW4"/>
<organism evidence="1 2">
    <name type="scientific">Lacipirellula parvula</name>
    <dbReference type="NCBI Taxonomy" id="2650471"/>
    <lineage>
        <taxon>Bacteria</taxon>
        <taxon>Pseudomonadati</taxon>
        <taxon>Planctomycetota</taxon>
        <taxon>Planctomycetia</taxon>
        <taxon>Pirellulales</taxon>
        <taxon>Lacipirellulaceae</taxon>
        <taxon>Lacipirellula</taxon>
    </lineage>
</organism>
<dbReference type="Proteomes" id="UP000326837">
    <property type="component" value="Chromosome"/>
</dbReference>
<evidence type="ECO:0000313" key="1">
    <source>
        <dbReference type="EMBL" id="BBO35176.1"/>
    </source>
</evidence>
<gene>
    <name evidence="1" type="ORF">PLANPX_4788</name>
</gene>
<protein>
    <submittedName>
        <fullName evidence="1">Uncharacterized protein</fullName>
    </submittedName>
</protein>
<keyword evidence="2" id="KW-1185">Reference proteome</keyword>
<sequence>MRIRLEAKQTIAVDEAEWRMVWSGNCSDATGESYSIWTAGIMQDRRGRSLIYVVRDEPYVQSDALGELGRPHPEDIAPILRRLCERAGLDDFPESWEIPAIKATVKAEG</sequence>
<proteinExistence type="predicted"/>
<name>A0A5K7XKW4_9BACT</name>
<evidence type="ECO:0000313" key="2">
    <source>
        <dbReference type="Proteomes" id="UP000326837"/>
    </source>
</evidence>
<dbReference type="KEGG" id="lpav:PLANPX_4788"/>
<dbReference type="EMBL" id="AP021861">
    <property type="protein sequence ID" value="BBO35176.1"/>
    <property type="molecule type" value="Genomic_DNA"/>
</dbReference>
<accession>A0A5K7XKW4</accession>
<reference evidence="2" key="1">
    <citation type="submission" date="2019-10" db="EMBL/GenBank/DDBJ databases">
        <title>Lacipirellula parvula gen. nov., sp. nov., representing a lineage of planctomycetes widespread in freshwater anoxic habitats, and description of the family Lacipirellulaceae.</title>
        <authorList>
            <person name="Dedysh S.N."/>
            <person name="Kulichevskaya I.S."/>
            <person name="Beletsky A.V."/>
            <person name="Rakitin A.L."/>
            <person name="Mardanov A.V."/>
            <person name="Ivanova A.A."/>
            <person name="Saltykova V.X."/>
            <person name="Rijpstra W.I.C."/>
            <person name="Sinninghe Damste J.S."/>
            <person name="Ravin N.V."/>
        </authorList>
    </citation>
    <scope>NUCLEOTIDE SEQUENCE [LARGE SCALE GENOMIC DNA]</scope>
    <source>
        <strain evidence="2">PX69</strain>
    </source>
</reference>